<evidence type="ECO:0000313" key="2">
    <source>
        <dbReference type="Proteomes" id="UP000198598"/>
    </source>
</evidence>
<proteinExistence type="predicted"/>
<dbReference type="EMBL" id="FOLQ01000001">
    <property type="protein sequence ID" value="SFC22397.1"/>
    <property type="molecule type" value="Genomic_DNA"/>
</dbReference>
<accession>A0A1I1HEH1</accession>
<evidence type="ECO:0000313" key="1">
    <source>
        <dbReference type="EMBL" id="SFC22397.1"/>
    </source>
</evidence>
<dbReference type="RefSeq" id="WP_093823024.1">
    <property type="nucleotide sequence ID" value="NZ_FOLQ01000001.1"/>
</dbReference>
<sequence length="65" mass="7637">MVTRKKLSIRVMFDVLDETNRNIRQNGDLLVTATDPDEAIDWVFTEMQRQFNQPGIRLTRVRICA</sequence>
<dbReference type="AlphaFoldDB" id="A0A1I1HEH1"/>
<dbReference type="OrthoDB" id="964504at2"/>
<keyword evidence="2" id="KW-1185">Reference proteome</keyword>
<reference evidence="1 2" key="1">
    <citation type="submission" date="2016-10" db="EMBL/GenBank/DDBJ databases">
        <authorList>
            <person name="de Groot N.N."/>
        </authorList>
    </citation>
    <scope>NUCLEOTIDE SEQUENCE [LARGE SCALE GENOMIC DNA]</scope>
    <source>
        <strain evidence="1 2">DSM 26130</strain>
    </source>
</reference>
<dbReference type="Proteomes" id="UP000198598">
    <property type="component" value="Unassembled WGS sequence"/>
</dbReference>
<name>A0A1I1HEH1_9BACT</name>
<organism evidence="1 2">
    <name type="scientific">Spirosoma endophyticum</name>
    <dbReference type="NCBI Taxonomy" id="662367"/>
    <lineage>
        <taxon>Bacteria</taxon>
        <taxon>Pseudomonadati</taxon>
        <taxon>Bacteroidota</taxon>
        <taxon>Cytophagia</taxon>
        <taxon>Cytophagales</taxon>
        <taxon>Cytophagaceae</taxon>
        <taxon>Spirosoma</taxon>
    </lineage>
</organism>
<gene>
    <name evidence="1" type="ORF">SAMN05216167_101686</name>
</gene>
<protein>
    <submittedName>
        <fullName evidence="1">Uncharacterized protein</fullName>
    </submittedName>
</protein>